<accession>A0A9X6SSI6</accession>
<dbReference type="SUPFAM" id="SSF52540">
    <property type="entry name" value="P-loop containing nucleoside triphosphate hydrolases"/>
    <property type="match status" value="1"/>
</dbReference>
<proteinExistence type="predicted"/>
<name>A0A9X6SSI6_BACCE</name>
<reference evidence="1 2" key="1">
    <citation type="submission" date="2017-09" db="EMBL/GenBank/DDBJ databases">
        <title>Large-scale bioinformatics analysis of Bacillus genomes uncovers conserved roles of natural products in bacterial physiology.</title>
        <authorList>
            <consortium name="Agbiome Team Llc"/>
            <person name="Bleich R.M."/>
            <person name="Grubbs K.J."/>
            <person name="Santa Maria K.C."/>
            <person name="Allen S.E."/>
            <person name="Farag S."/>
            <person name="Shank E.A."/>
            <person name="Bowers A."/>
        </authorList>
    </citation>
    <scope>NUCLEOTIDE SEQUENCE [LARGE SCALE GENOMIC DNA]</scope>
    <source>
        <strain evidence="1 2">AFS092789</strain>
    </source>
</reference>
<dbReference type="Gene3D" id="3.40.50.300">
    <property type="entry name" value="P-loop containing nucleotide triphosphate hydrolases"/>
    <property type="match status" value="1"/>
</dbReference>
<dbReference type="EMBL" id="NVMX01000206">
    <property type="protein sequence ID" value="PDZ94349.1"/>
    <property type="molecule type" value="Genomic_DNA"/>
</dbReference>
<dbReference type="Proteomes" id="UP000219922">
    <property type="component" value="Unassembled WGS sequence"/>
</dbReference>
<comment type="caution">
    <text evidence="1">The sequence shown here is derived from an EMBL/GenBank/DDBJ whole genome shotgun (WGS) entry which is preliminary data.</text>
</comment>
<gene>
    <name evidence="1" type="ORF">CON36_34250</name>
</gene>
<sequence length="220" mass="24965">MFTVFFDRMGEEIETVNENKQIVPQSGVSLNDKDIDILKNILLEGKNILVVGDKRTGKTTILRSIINILESSEKLLVFDDYNEIDISEREGMVFKIGFNSNSDIIGDQTKIHPHMDMIAKGLLLPFDRVIADELFPREVDSILNALHGKRSGIFSVSFDGAENALKHIYSKTMYPSNKVLSPDTLKIIKDQFRYCVTVNKTVTIEKIDIKEDTLLLEKIN</sequence>
<evidence type="ECO:0000313" key="2">
    <source>
        <dbReference type="Proteomes" id="UP000219922"/>
    </source>
</evidence>
<evidence type="ECO:0000313" key="1">
    <source>
        <dbReference type="EMBL" id="PDZ94349.1"/>
    </source>
</evidence>
<dbReference type="InterPro" id="IPR027417">
    <property type="entry name" value="P-loop_NTPase"/>
</dbReference>
<protein>
    <submittedName>
        <fullName evidence="1">Uncharacterized protein</fullName>
    </submittedName>
</protein>
<dbReference type="AlphaFoldDB" id="A0A9X6SSI6"/>
<organism evidence="1 2">
    <name type="scientific">Bacillus cereus</name>
    <dbReference type="NCBI Taxonomy" id="1396"/>
    <lineage>
        <taxon>Bacteria</taxon>
        <taxon>Bacillati</taxon>
        <taxon>Bacillota</taxon>
        <taxon>Bacilli</taxon>
        <taxon>Bacillales</taxon>
        <taxon>Bacillaceae</taxon>
        <taxon>Bacillus</taxon>
        <taxon>Bacillus cereus group</taxon>
    </lineage>
</organism>